<keyword evidence="2" id="KW-1185">Reference proteome</keyword>
<reference evidence="2" key="1">
    <citation type="submission" date="2019-04" db="EMBL/GenBank/DDBJ databases">
        <title>Friends and foes A comparative genomics studyof 23 Aspergillus species from section Flavi.</title>
        <authorList>
            <consortium name="DOE Joint Genome Institute"/>
            <person name="Kjaerbolling I."/>
            <person name="Vesth T."/>
            <person name="Frisvad J.C."/>
            <person name="Nybo J.L."/>
            <person name="Theobald S."/>
            <person name="Kildgaard S."/>
            <person name="Isbrandt T."/>
            <person name="Kuo A."/>
            <person name="Sato A."/>
            <person name="Lyhne E.K."/>
            <person name="Kogle M.E."/>
            <person name="Wiebenga A."/>
            <person name="Kun R.S."/>
            <person name="Lubbers R.J."/>
            <person name="Makela M.R."/>
            <person name="Barry K."/>
            <person name="Chovatia M."/>
            <person name="Clum A."/>
            <person name="Daum C."/>
            <person name="Haridas S."/>
            <person name="He G."/>
            <person name="LaButti K."/>
            <person name="Lipzen A."/>
            <person name="Mondo S."/>
            <person name="Riley R."/>
            <person name="Salamov A."/>
            <person name="Simmons B.A."/>
            <person name="Magnuson J.K."/>
            <person name="Henrissat B."/>
            <person name="Mortensen U.H."/>
            <person name="Larsen T.O."/>
            <person name="Devries R.P."/>
            <person name="Grigoriev I.V."/>
            <person name="Machida M."/>
            <person name="Baker S.E."/>
            <person name="Andersen M.R."/>
        </authorList>
    </citation>
    <scope>NUCLEOTIDE SEQUENCE [LARGE SCALE GENOMIC DNA]</scope>
    <source>
        <strain evidence="2">CBS 130017</strain>
    </source>
</reference>
<protein>
    <submittedName>
        <fullName evidence="1">Uncharacterized protein</fullName>
    </submittedName>
</protein>
<dbReference type="EMBL" id="ML741801">
    <property type="protein sequence ID" value="KAE8326228.1"/>
    <property type="molecule type" value="Genomic_DNA"/>
</dbReference>
<gene>
    <name evidence="1" type="ORF">BDV39DRAFT_177335</name>
</gene>
<name>A0A5N6X069_9EURO</name>
<evidence type="ECO:0000313" key="1">
    <source>
        <dbReference type="EMBL" id="KAE8326228.1"/>
    </source>
</evidence>
<dbReference type="AlphaFoldDB" id="A0A5N6X069"/>
<accession>A0A5N6X069</accession>
<dbReference type="Proteomes" id="UP000325945">
    <property type="component" value="Unassembled WGS sequence"/>
</dbReference>
<sequence>MIPYLQNVIFLLFCRAHCPLQRLHIPTSVLPFVPSTLPPIGYCLTDASPRM</sequence>
<evidence type="ECO:0000313" key="2">
    <source>
        <dbReference type="Proteomes" id="UP000325945"/>
    </source>
</evidence>
<proteinExistence type="predicted"/>
<organism evidence="1 2">
    <name type="scientific">Aspergillus sergii</name>
    <dbReference type="NCBI Taxonomy" id="1034303"/>
    <lineage>
        <taxon>Eukaryota</taxon>
        <taxon>Fungi</taxon>
        <taxon>Dikarya</taxon>
        <taxon>Ascomycota</taxon>
        <taxon>Pezizomycotina</taxon>
        <taxon>Eurotiomycetes</taxon>
        <taxon>Eurotiomycetidae</taxon>
        <taxon>Eurotiales</taxon>
        <taxon>Aspergillaceae</taxon>
        <taxon>Aspergillus</taxon>
        <taxon>Aspergillus subgen. Circumdati</taxon>
    </lineage>
</organism>